<evidence type="ECO:0000313" key="1">
    <source>
        <dbReference type="EMBL" id="OQN98831.1"/>
    </source>
</evidence>
<organism evidence="1 2">
    <name type="scientific">Cryoendolithus antarcticus</name>
    <dbReference type="NCBI Taxonomy" id="1507870"/>
    <lineage>
        <taxon>Eukaryota</taxon>
        <taxon>Fungi</taxon>
        <taxon>Dikarya</taxon>
        <taxon>Ascomycota</taxon>
        <taxon>Pezizomycotina</taxon>
        <taxon>Dothideomycetes</taxon>
        <taxon>Dothideomycetidae</taxon>
        <taxon>Cladosporiales</taxon>
        <taxon>Cladosporiaceae</taxon>
        <taxon>Cryoendolithus</taxon>
    </lineage>
</organism>
<evidence type="ECO:0000313" key="2">
    <source>
        <dbReference type="Proteomes" id="UP000192596"/>
    </source>
</evidence>
<sequence>MSTRIPERRATLLTLPVEVRNEIYSYLLPKRHHLEKTTYIRGSSVSVSHRPPQGVLLLIHPVISQELFDYHRHVARYHLIISHGFALTGEDRDFNSIFTPDVLKCIRHLDIYILANAALLRSFPSETPETAWAEIGRRLEGLCKVFAHSPYLKRVNLRWFDGLPPGPTQLKLKILEVLGTLPREVSFVVDRACYARSFPDIHPPSKVLRQAVDEVIRRLNER</sequence>
<keyword evidence="2" id="KW-1185">Reference proteome</keyword>
<protein>
    <submittedName>
        <fullName evidence="1">Uncharacterized protein</fullName>
    </submittedName>
</protein>
<dbReference type="STRING" id="1507870.A0A1V8SIY6"/>
<accession>A0A1V8SIY6</accession>
<name>A0A1V8SIY6_9PEZI</name>
<proteinExistence type="predicted"/>
<dbReference type="EMBL" id="NAJO01000043">
    <property type="protein sequence ID" value="OQN98831.1"/>
    <property type="molecule type" value="Genomic_DNA"/>
</dbReference>
<gene>
    <name evidence="1" type="ORF">B0A48_15177</name>
</gene>
<dbReference type="Proteomes" id="UP000192596">
    <property type="component" value="Unassembled WGS sequence"/>
</dbReference>
<dbReference type="AlphaFoldDB" id="A0A1V8SIY6"/>
<dbReference type="OrthoDB" id="2951834at2759"/>
<comment type="caution">
    <text evidence="1">The sequence shown here is derived from an EMBL/GenBank/DDBJ whole genome shotgun (WGS) entry which is preliminary data.</text>
</comment>
<dbReference type="InParanoid" id="A0A1V8SIY6"/>
<reference evidence="2" key="1">
    <citation type="submission" date="2017-03" db="EMBL/GenBank/DDBJ databases">
        <title>Genomes of endolithic fungi from Antarctica.</title>
        <authorList>
            <person name="Coleine C."/>
            <person name="Masonjones S."/>
            <person name="Stajich J.E."/>
        </authorList>
    </citation>
    <scope>NUCLEOTIDE SEQUENCE [LARGE SCALE GENOMIC DNA]</scope>
    <source>
        <strain evidence="2">CCFEE 5527</strain>
    </source>
</reference>